<proteinExistence type="inferred from homology"/>
<dbReference type="SUPFAM" id="SSF55347">
    <property type="entry name" value="Glyceraldehyde-3-phosphate dehydrogenase-like, C-terminal domain"/>
    <property type="match status" value="1"/>
</dbReference>
<dbReference type="InterPro" id="IPR051450">
    <property type="entry name" value="Gfo/Idh/MocA_Oxidoreductases"/>
</dbReference>
<dbReference type="InterPro" id="IPR036291">
    <property type="entry name" value="NAD(P)-bd_dom_sf"/>
</dbReference>
<dbReference type="Pfam" id="PF01408">
    <property type="entry name" value="GFO_IDH_MocA"/>
    <property type="match status" value="1"/>
</dbReference>
<sequence length="328" mass="36266">MSENFTVATPVRVGIVGTGYAAQRRAEVFQGDRRSQLVSFWGNSEANTAKFADTFGVSPRQSWQELVNDSEIDLVLIATINQLHGAIAEAALQAGKHVVLEYPLALTYAMGKKLQQLAQEKGKLLHVEHIELLGGVHQAIRQNLDKIGEVFYARYSTIMGQNPAPQRWTYHHGQFGFPLVAALSRISRFTDLFGAVDQVNAQCRFWPQANPEYFRACLATAYLQFKGGLKAEVIYGKGDIFHQSERTFTLHGDQGTLIFVGETGKLIQAQTATEITVGSRRGLFKQDTEAVLDYLTTGKSLYVDLDASLYALQVADLCAQACQNTVEN</sequence>
<keyword evidence="5" id="KW-1185">Reference proteome</keyword>
<dbReference type="Proteomes" id="UP000658720">
    <property type="component" value="Unassembled WGS sequence"/>
</dbReference>
<dbReference type="InterPro" id="IPR000683">
    <property type="entry name" value="Gfo/Idh/MocA-like_OxRdtase_N"/>
</dbReference>
<name>A0ABR9VSN5_9SYNC</name>
<dbReference type="EMBL" id="JADEVV010000028">
    <property type="protein sequence ID" value="MBE9254365.1"/>
    <property type="molecule type" value="Genomic_DNA"/>
</dbReference>
<comment type="similarity">
    <text evidence="1">Belongs to the Gfo/Idh/MocA family.</text>
</comment>
<feature type="domain" description="Gfo/Idh/MocA-like oxidoreductase C-terminal" evidence="3">
    <location>
        <begin position="145"/>
        <end position="324"/>
    </location>
</feature>
<reference evidence="4 5" key="1">
    <citation type="submission" date="2020-10" db="EMBL/GenBank/DDBJ databases">
        <authorList>
            <person name="Castelo-Branco R."/>
            <person name="Eusebio N."/>
            <person name="Adriana R."/>
            <person name="Vieira A."/>
            <person name="Brugerolle De Fraissinette N."/>
            <person name="Rezende De Castro R."/>
            <person name="Schneider M.P."/>
            <person name="Vasconcelos V."/>
            <person name="Leao P.N."/>
        </authorList>
    </citation>
    <scope>NUCLEOTIDE SEQUENCE [LARGE SCALE GENOMIC DNA]</scope>
    <source>
        <strain evidence="4 5">LEGE 00031</strain>
    </source>
</reference>
<organism evidence="4 5">
    <name type="scientific">Synechocystis salina LEGE 00031</name>
    <dbReference type="NCBI Taxonomy" id="1828736"/>
    <lineage>
        <taxon>Bacteria</taxon>
        <taxon>Bacillati</taxon>
        <taxon>Cyanobacteriota</taxon>
        <taxon>Cyanophyceae</taxon>
        <taxon>Synechococcales</taxon>
        <taxon>Merismopediaceae</taxon>
        <taxon>Synechocystis</taxon>
    </lineage>
</organism>
<evidence type="ECO:0000259" key="2">
    <source>
        <dbReference type="Pfam" id="PF01408"/>
    </source>
</evidence>
<accession>A0ABR9VSN5</accession>
<feature type="domain" description="Gfo/Idh/MocA-like oxidoreductase N-terminal" evidence="2">
    <location>
        <begin position="11"/>
        <end position="129"/>
    </location>
</feature>
<protein>
    <submittedName>
        <fullName evidence="4">Gfo/Idh/MocA family oxidoreductase</fullName>
    </submittedName>
</protein>
<dbReference type="InterPro" id="IPR004104">
    <property type="entry name" value="Gfo/Idh/MocA-like_OxRdtase_C"/>
</dbReference>
<evidence type="ECO:0000256" key="1">
    <source>
        <dbReference type="ARBA" id="ARBA00010928"/>
    </source>
</evidence>
<dbReference type="Gene3D" id="3.40.50.720">
    <property type="entry name" value="NAD(P)-binding Rossmann-like Domain"/>
    <property type="match status" value="1"/>
</dbReference>
<evidence type="ECO:0000313" key="5">
    <source>
        <dbReference type="Proteomes" id="UP000658720"/>
    </source>
</evidence>
<dbReference type="PANTHER" id="PTHR43377:SF10">
    <property type="entry name" value="BILIVERDIN REDUCTASE"/>
    <property type="match status" value="1"/>
</dbReference>
<dbReference type="SUPFAM" id="SSF51735">
    <property type="entry name" value="NAD(P)-binding Rossmann-fold domains"/>
    <property type="match status" value="1"/>
</dbReference>
<gene>
    <name evidence="4" type="ORF">IQ217_11030</name>
</gene>
<dbReference type="RefSeq" id="WP_194019981.1">
    <property type="nucleotide sequence ID" value="NZ_JADEVV010000028.1"/>
</dbReference>
<evidence type="ECO:0000259" key="3">
    <source>
        <dbReference type="Pfam" id="PF02894"/>
    </source>
</evidence>
<comment type="caution">
    <text evidence="4">The sequence shown here is derived from an EMBL/GenBank/DDBJ whole genome shotgun (WGS) entry which is preliminary data.</text>
</comment>
<evidence type="ECO:0000313" key="4">
    <source>
        <dbReference type="EMBL" id="MBE9254365.1"/>
    </source>
</evidence>
<dbReference type="Gene3D" id="3.30.360.10">
    <property type="entry name" value="Dihydrodipicolinate Reductase, domain 2"/>
    <property type="match status" value="1"/>
</dbReference>
<dbReference type="PANTHER" id="PTHR43377">
    <property type="entry name" value="BILIVERDIN REDUCTASE A"/>
    <property type="match status" value="1"/>
</dbReference>
<dbReference type="Pfam" id="PF02894">
    <property type="entry name" value="GFO_IDH_MocA_C"/>
    <property type="match status" value="1"/>
</dbReference>